<dbReference type="RefSeq" id="WP_190449074.1">
    <property type="nucleotide sequence ID" value="NZ_JAMPLM010000019.1"/>
</dbReference>
<comment type="caution">
    <text evidence="1">The sequence shown here is derived from an EMBL/GenBank/DDBJ whole genome shotgun (WGS) entry which is preliminary data.</text>
</comment>
<organism evidence="1 2">
    <name type="scientific">Stenomitos frigidus AS-A4</name>
    <dbReference type="NCBI Taxonomy" id="2933935"/>
    <lineage>
        <taxon>Bacteria</taxon>
        <taxon>Bacillati</taxon>
        <taxon>Cyanobacteriota</taxon>
        <taxon>Cyanophyceae</taxon>
        <taxon>Leptolyngbyales</taxon>
        <taxon>Leptolyngbyaceae</taxon>
        <taxon>Stenomitos</taxon>
    </lineage>
</organism>
<accession>A0ABV0KMQ1</accession>
<protein>
    <submittedName>
        <fullName evidence="1">Uncharacterized protein</fullName>
    </submittedName>
</protein>
<evidence type="ECO:0000313" key="2">
    <source>
        <dbReference type="Proteomes" id="UP001476950"/>
    </source>
</evidence>
<dbReference type="EMBL" id="JAMPLM010000019">
    <property type="protein sequence ID" value="MEP1060516.1"/>
    <property type="molecule type" value="Genomic_DNA"/>
</dbReference>
<dbReference type="Proteomes" id="UP001476950">
    <property type="component" value="Unassembled WGS sequence"/>
</dbReference>
<proteinExistence type="predicted"/>
<sequence>MSLELTVEDLLVLEKHRLDRLRSCFAETLAECFLHLSQNNTLTIHCSEAWMVDQLLSEIDRLRSAVWVITGAQRLSVCFAQEEVYRTSTRQAHKRSKRLQSA</sequence>
<gene>
    <name evidence="1" type="ORF">NDI38_18955</name>
</gene>
<reference evidence="1 2" key="1">
    <citation type="submission" date="2022-04" db="EMBL/GenBank/DDBJ databases">
        <title>Positive selection, recombination, and allopatry shape intraspecific diversity of widespread and dominant cyanobacteria.</title>
        <authorList>
            <person name="Wei J."/>
            <person name="Shu W."/>
            <person name="Hu C."/>
        </authorList>
    </citation>
    <scope>NUCLEOTIDE SEQUENCE [LARGE SCALE GENOMIC DNA]</scope>
    <source>
        <strain evidence="1 2">AS-A4</strain>
    </source>
</reference>
<evidence type="ECO:0000313" key="1">
    <source>
        <dbReference type="EMBL" id="MEP1060516.1"/>
    </source>
</evidence>
<name>A0ABV0KMQ1_9CYAN</name>
<keyword evidence="2" id="KW-1185">Reference proteome</keyword>